<accession>A0AAE0XPN7</accession>
<sequence length="115" mass="12880">MCLLLLSGVCEPVDAHSKDDSDMPQSVGKKTGILVPSRMHENKALPSSPKNLCKYRFDKSSIKEMEIAENRDLLLKRVHSNITILLVIWKDAPKRLNSESPQGTSQQILNNRGPQ</sequence>
<protein>
    <submittedName>
        <fullName evidence="3">Uncharacterized protein</fullName>
    </submittedName>
</protein>
<evidence type="ECO:0000313" key="4">
    <source>
        <dbReference type="Proteomes" id="UP001283361"/>
    </source>
</evidence>
<feature type="region of interest" description="Disordered" evidence="1">
    <location>
        <begin position="96"/>
        <end position="115"/>
    </location>
</feature>
<proteinExistence type="predicted"/>
<feature type="region of interest" description="Disordered" evidence="1">
    <location>
        <begin position="15"/>
        <end position="47"/>
    </location>
</feature>
<keyword evidence="4" id="KW-1185">Reference proteome</keyword>
<dbReference type="Proteomes" id="UP001283361">
    <property type="component" value="Unassembled WGS sequence"/>
</dbReference>
<name>A0AAE0XPN7_9GAST</name>
<evidence type="ECO:0000256" key="2">
    <source>
        <dbReference type="SAM" id="SignalP"/>
    </source>
</evidence>
<dbReference type="AlphaFoldDB" id="A0AAE0XPN7"/>
<reference evidence="3" key="1">
    <citation type="journal article" date="2023" name="G3 (Bethesda)">
        <title>A reference genome for the long-term kleptoplast-retaining sea slug Elysia crispata morphotype clarki.</title>
        <authorList>
            <person name="Eastman K.E."/>
            <person name="Pendleton A.L."/>
            <person name="Shaikh M.A."/>
            <person name="Suttiyut T."/>
            <person name="Ogas R."/>
            <person name="Tomko P."/>
            <person name="Gavelis G."/>
            <person name="Widhalm J.R."/>
            <person name="Wisecaver J.H."/>
        </authorList>
    </citation>
    <scope>NUCLEOTIDE SEQUENCE</scope>
    <source>
        <strain evidence="3">ECLA1</strain>
    </source>
</reference>
<dbReference type="EMBL" id="JAWDGP010007856">
    <property type="protein sequence ID" value="KAK3702330.1"/>
    <property type="molecule type" value="Genomic_DNA"/>
</dbReference>
<feature type="signal peptide" evidence="2">
    <location>
        <begin position="1"/>
        <end position="15"/>
    </location>
</feature>
<comment type="caution">
    <text evidence="3">The sequence shown here is derived from an EMBL/GenBank/DDBJ whole genome shotgun (WGS) entry which is preliminary data.</text>
</comment>
<gene>
    <name evidence="3" type="ORF">RRG08_008718</name>
</gene>
<feature type="compositionally biased region" description="Polar residues" evidence="1">
    <location>
        <begin position="98"/>
        <end position="115"/>
    </location>
</feature>
<keyword evidence="2" id="KW-0732">Signal</keyword>
<evidence type="ECO:0000313" key="3">
    <source>
        <dbReference type="EMBL" id="KAK3702330.1"/>
    </source>
</evidence>
<organism evidence="3 4">
    <name type="scientific">Elysia crispata</name>
    <name type="common">lettuce slug</name>
    <dbReference type="NCBI Taxonomy" id="231223"/>
    <lineage>
        <taxon>Eukaryota</taxon>
        <taxon>Metazoa</taxon>
        <taxon>Spiralia</taxon>
        <taxon>Lophotrochozoa</taxon>
        <taxon>Mollusca</taxon>
        <taxon>Gastropoda</taxon>
        <taxon>Heterobranchia</taxon>
        <taxon>Euthyneura</taxon>
        <taxon>Panpulmonata</taxon>
        <taxon>Sacoglossa</taxon>
        <taxon>Placobranchoidea</taxon>
        <taxon>Plakobranchidae</taxon>
        <taxon>Elysia</taxon>
    </lineage>
</organism>
<feature type="chain" id="PRO_5042287862" evidence="2">
    <location>
        <begin position="16"/>
        <end position="115"/>
    </location>
</feature>
<evidence type="ECO:0000256" key="1">
    <source>
        <dbReference type="SAM" id="MobiDB-lite"/>
    </source>
</evidence>